<organism evidence="2 3">
    <name type="scientific">Symbiodinium natans</name>
    <dbReference type="NCBI Taxonomy" id="878477"/>
    <lineage>
        <taxon>Eukaryota</taxon>
        <taxon>Sar</taxon>
        <taxon>Alveolata</taxon>
        <taxon>Dinophyceae</taxon>
        <taxon>Suessiales</taxon>
        <taxon>Symbiodiniaceae</taxon>
        <taxon>Symbiodinium</taxon>
    </lineage>
</organism>
<accession>A0A812RJ72</accession>
<dbReference type="InterPro" id="IPR000210">
    <property type="entry name" value="BTB/POZ_dom"/>
</dbReference>
<evidence type="ECO:0000313" key="2">
    <source>
        <dbReference type="EMBL" id="CAE7442482.1"/>
    </source>
</evidence>
<dbReference type="InterPro" id="IPR044714">
    <property type="entry name" value="AtSIBP1-like"/>
</dbReference>
<dbReference type="PANTHER" id="PTHR46672">
    <property type="entry name" value="OS08G0495500 PROTEIN-RELATED"/>
    <property type="match status" value="1"/>
</dbReference>
<dbReference type="CDD" id="cd18186">
    <property type="entry name" value="BTB_POZ_ZBTB_KLHL-like"/>
    <property type="match status" value="1"/>
</dbReference>
<dbReference type="Gene3D" id="3.30.710.10">
    <property type="entry name" value="Potassium Channel Kv1.1, Chain A"/>
    <property type="match status" value="1"/>
</dbReference>
<gene>
    <name evidence="2" type="ORF">SNAT2548_LOCUS24058</name>
</gene>
<comment type="caution">
    <text evidence="2">The sequence shown here is derived from an EMBL/GenBank/DDBJ whole genome shotgun (WGS) entry which is preliminary data.</text>
</comment>
<dbReference type="SMART" id="SM00225">
    <property type="entry name" value="BTB"/>
    <property type="match status" value="1"/>
</dbReference>
<dbReference type="InterPro" id="IPR011333">
    <property type="entry name" value="SKP1/BTB/POZ_sf"/>
</dbReference>
<proteinExistence type="predicted"/>
<dbReference type="OrthoDB" id="6359816at2759"/>
<reference evidence="2" key="1">
    <citation type="submission" date="2021-02" db="EMBL/GenBank/DDBJ databases">
        <authorList>
            <person name="Dougan E. K."/>
            <person name="Rhodes N."/>
            <person name="Thang M."/>
            <person name="Chan C."/>
        </authorList>
    </citation>
    <scope>NUCLEOTIDE SEQUENCE</scope>
</reference>
<feature type="domain" description="BTB" evidence="1">
    <location>
        <begin position="178"/>
        <end position="245"/>
    </location>
</feature>
<dbReference type="Pfam" id="PF00651">
    <property type="entry name" value="BTB"/>
    <property type="match status" value="1"/>
</dbReference>
<evidence type="ECO:0000259" key="1">
    <source>
        <dbReference type="PROSITE" id="PS50097"/>
    </source>
</evidence>
<sequence length="346" mass="37748">MAEASSTDARLVAGFIELCDPEGLQQFAPVNFDWNQPIGDTSRLPLVMAIKQSLTSTAAKRQKQLALIEWLLRVGADPLRKMPEHSIGFCIYLPDRDETSVDTACAGESTMSFIFSLLGSLRQGAGDADWSSECKHLEDVLAVIKRATSAKTAAGHKVAVHQDVVSLWESLRDFTSTHNVIFEAADGEVSAHDMVLMLASPVLRAMLESAMKEGANRRIQVKDSSSQGVTLFLDMLYTSSTCVETNLKTMLVALDLAHRWQVSHIVDTLAETLQPEIDVGSFAAIAEAAVLKGLESLQRACAAFGAKNCEIQSMLKKISFPPAVQKLMGAPETQQPEQGTPKRRRF</sequence>
<name>A0A812RJ72_9DINO</name>
<keyword evidence="3" id="KW-1185">Reference proteome</keyword>
<dbReference type="PROSITE" id="PS50097">
    <property type="entry name" value="BTB"/>
    <property type="match status" value="1"/>
</dbReference>
<protein>
    <recommendedName>
        <fullName evidence="1">BTB domain-containing protein</fullName>
    </recommendedName>
</protein>
<dbReference type="Proteomes" id="UP000604046">
    <property type="component" value="Unassembled WGS sequence"/>
</dbReference>
<dbReference type="SUPFAM" id="SSF54695">
    <property type="entry name" value="POZ domain"/>
    <property type="match status" value="1"/>
</dbReference>
<evidence type="ECO:0000313" key="3">
    <source>
        <dbReference type="Proteomes" id="UP000604046"/>
    </source>
</evidence>
<dbReference type="AlphaFoldDB" id="A0A812RJ72"/>
<dbReference type="EMBL" id="CAJNDS010002344">
    <property type="protein sequence ID" value="CAE7442482.1"/>
    <property type="molecule type" value="Genomic_DNA"/>
</dbReference>
<dbReference type="PANTHER" id="PTHR46672:SF8">
    <property type="entry name" value="BTB DOMAIN-CONTAINING PROTEIN"/>
    <property type="match status" value="1"/>
</dbReference>